<accession>A0A1V9YQ42</accession>
<keyword evidence="2" id="KW-1185">Reference proteome</keyword>
<name>A0A1V9YQ42_9STRA</name>
<dbReference type="STRING" id="74557.A0A1V9YQ42"/>
<dbReference type="Proteomes" id="UP000243217">
    <property type="component" value="Unassembled WGS sequence"/>
</dbReference>
<proteinExistence type="predicted"/>
<dbReference type="EMBL" id="JNBS01003366">
    <property type="protein sequence ID" value="OQR87866.1"/>
    <property type="molecule type" value="Genomic_DNA"/>
</dbReference>
<evidence type="ECO:0000313" key="1">
    <source>
        <dbReference type="EMBL" id="OQR87866.1"/>
    </source>
</evidence>
<protein>
    <recommendedName>
        <fullName evidence="3">Tc1-like transposase DDE domain-containing protein</fullName>
    </recommendedName>
</protein>
<dbReference type="AlphaFoldDB" id="A0A1V9YQ42"/>
<gene>
    <name evidence="1" type="ORF">THRCLA_22904</name>
</gene>
<reference evidence="1 2" key="1">
    <citation type="journal article" date="2014" name="Genome Biol. Evol.">
        <title>The secreted proteins of Achlya hypogyna and Thraustotheca clavata identify the ancestral oomycete secretome and reveal gene acquisitions by horizontal gene transfer.</title>
        <authorList>
            <person name="Misner I."/>
            <person name="Blouin N."/>
            <person name="Leonard G."/>
            <person name="Richards T.A."/>
            <person name="Lane C.E."/>
        </authorList>
    </citation>
    <scope>NUCLEOTIDE SEQUENCE [LARGE SCALE GENOMIC DNA]</scope>
    <source>
        <strain evidence="1 2">ATCC 34112</strain>
    </source>
</reference>
<organism evidence="1 2">
    <name type="scientific">Thraustotheca clavata</name>
    <dbReference type="NCBI Taxonomy" id="74557"/>
    <lineage>
        <taxon>Eukaryota</taxon>
        <taxon>Sar</taxon>
        <taxon>Stramenopiles</taxon>
        <taxon>Oomycota</taxon>
        <taxon>Saprolegniomycetes</taxon>
        <taxon>Saprolegniales</taxon>
        <taxon>Achlyaceae</taxon>
        <taxon>Thraustotheca</taxon>
    </lineage>
</organism>
<evidence type="ECO:0008006" key="3">
    <source>
        <dbReference type="Google" id="ProtNLM"/>
    </source>
</evidence>
<dbReference type="OrthoDB" id="123070at2759"/>
<comment type="caution">
    <text evidence="1">The sequence shown here is derived from an EMBL/GenBank/DDBJ whole genome shotgun (WGS) entry which is preliminary data.</text>
</comment>
<sequence>MVDRILSVAPIIFLDEAKVAFEKKFNRSISISHIWNIIHQHGMTLKVLERIAINVSQNDICRFLIQYHGAREIQYFTQTWVCIARRKLIIRGEFTRKPRISLLCFINADGVIDYFDTNGTFDKASFFTCYQNIANSNFVRM</sequence>
<evidence type="ECO:0000313" key="2">
    <source>
        <dbReference type="Proteomes" id="UP000243217"/>
    </source>
</evidence>